<accession>A0A2Z7CM67</accession>
<keyword evidence="1" id="KW-0175">Coiled coil</keyword>
<dbReference type="AlphaFoldDB" id="A0A2Z7CM67"/>
<feature type="coiled-coil region" evidence="1">
    <location>
        <begin position="59"/>
        <end position="93"/>
    </location>
</feature>
<evidence type="ECO:0000313" key="3">
    <source>
        <dbReference type="Proteomes" id="UP000250235"/>
    </source>
</evidence>
<reference evidence="2 3" key="1">
    <citation type="journal article" date="2015" name="Proc. Natl. Acad. Sci. U.S.A.">
        <title>The resurrection genome of Boea hygrometrica: A blueprint for survival of dehydration.</title>
        <authorList>
            <person name="Xiao L."/>
            <person name="Yang G."/>
            <person name="Zhang L."/>
            <person name="Yang X."/>
            <person name="Zhao S."/>
            <person name="Ji Z."/>
            <person name="Zhou Q."/>
            <person name="Hu M."/>
            <person name="Wang Y."/>
            <person name="Chen M."/>
            <person name="Xu Y."/>
            <person name="Jin H."/>
            <person name="Xiao X."/>
            <person name="Hu G."/>
            <person name="Bao F."/>
            <person name="Hu Y."/>
            <person name="Wan P."/>
            <person name="Li L."/>
            <person name="Deng X."/>
            <person name="Kuang T."/>
            <person name="Xiang C."/>
            <person name="Zhu J.K."/>
            <person name="Oliver M.J."/>
            <person name="He Y."/>
        </authorList>
    </citation>
    <scope>NUCLEOTIDE SEQUENCE [LARGE SCALE GENOMIC DNA]</scope>
    <source>
        <strain evidence="3">cv. XS01</strain>
    </source>
</reference>
<dbReference type="Proteomes" id="UP000250235">
    <property type="component" value="Unassembled WGS sequence"/>
</dbReference>
<gene>
    <name evidence="2" type="ORF">F511_32313</name>
</gene>
<dbReference type="OrthoDB" id="992209at2759"/>
<sequence>MTEEYKRRRDKSRDVVNSSKSRIIILEVYVGDMEERHAIHEERYGDLHGEMQGSLSSAIRDLVQRNEALEDMVHRLRAEVEGLKEALATSRATMGVRYHQPKVDVEGSKTQFLCWKNCQASCSHQSKNIQTHAEAIKKRVKFSLLA</sequence>
<evidence type="ECO:0000313" key="2">
    <source>
        <dbReference type="EMBL" id="KZV47445.1"/>
    </source>
</evidence>
<evidence type="ECO:0000256" key="1">
    <source>
        <dbReference type="SAM" id="Coils"/>
    </source>
</evidence>
<organism evidence="2 3">
    <name type="scientific">Dorcoceras hygrometricum</name>
    <dbReference type="NCBI Taxonomy" id="472368"/>
    <lineage>
        <taxon>Eukaryota</taxon>
        <taxon>Viridiplantae</taxon>
        <taxon>Streptophyta</taxon>
        <taxon>Embryophyta</taxon>
        <taxon>Tracheophyta</taxon>
        <taxon>Spermatophyta</taxon>
        <taxon>Magnoliopsida</taxon>
        <taxon>eudicotyledons</taxon>
        <taxon>Gunneridae</taxon>
        <taxon>Pentapetalae</taxon>
        <taxon>asterids</taxon>
        <taxon>lamiids</taxon>
        <taxon>Lamiales</taxon>
        <taxon>Gesneriaceae</taxon>
        <taxon>Didymocarpoideae</taxon>
        <taxon>Trichosporeae</taxon>
        <taxon>Loxocarpinae</taxon>
        <taxon>Dorcoceras</taxon>
    </lineage>
</organism>
<name>A0A2Z7CM67_9LAMI</name>
<protein>
    <submittedName>
        <fullName evidence="2">Uncharacterized protein</fullName>
    </submittedName>
</protein>
<dbReference type="EMBL" id="KQ995284">
    <property type="protein sequence ID" value="KZV47445.1"/>
    <property type="molecule type" value="Genomic_DNA"/>
</dbReference>
<keyword evidence="3" id="KW-1185">Reference proteome</keyword>
<proteinExistence type="predicted"/>